<dbReference type="InterPro" id="IPR021296">
    <property type="entry name" value="DUF2868"/>
</dbReference>
<dbReference type="RefSeq" id="WP_109200952.1">
    <property type="nucleotide sequence ID" value="NZ_QEWS01000001.1"/>
</dbReference>
<evidence type="ECO:0000313" key="5">
    <source>
        <dbReference type="Proteomes" id="UP000245217"/>
    </source>
</evidence>
<keyword evidence="5" id="KW-1185">Reference proteome</keyword>
<keyword evidence="1" id="KW-1133">Transmembrane helix</keyword>
<dbReference type="Proteomes" id="UP000245217">
    <property type="component" value="Unassembled WGS sequence"/>
</dbReference>
<protein>
    <recommendedName>
        <fullName evidence="6">DUF2868 domain-containing protein</fullName>
    </recommendedName>
</protein>
<feature type="transmembrane region" description="Helical" evidence="1">
    <location>
        <begin position="12"/>
        <end position="32"/>
    </location>
</feature>
<gene>
    <name evidence="2" type="ORF">DC077_03090</name>
    <name evidence="3" type="ORF">DC078_02160</name>
</gene>
<evidence type="ECO:0000313" key="2">
    <source>
        <dbReference type="EMBL" id="PWD86818.1"/>
    </source>
</evidence>
<dbReference type="AlphaFoldDB" id="A0A2U2ARF7"/>
<dbReference type="EMBL" id="QEWV01000001">
    <property type="protein sequence ID" value="PWD94364.1"/>
    <property type="molecule type" value="Genomic_DNA"/>
</dbReference>
<comment type="caution">
    <text evidence="2">The sequence shown here is derived from an EMBL/GenBank/DDBJ whole genome shotgun (WGS) entry which is preliminary data.</text>
</comment>
<evidence type="ECO:0008006" key="6">
    <source>
        <dbReference type="Google" id="ProtNLM"/>
    </source>
</evidence>
<reference evidence="2" key="1">
    <citation type="journal article" date="2018" name="Genome Announc.">
        <title>Ignatzschineria cameli sp. nov., isolated from necrotic foot tissue of dromedaries (Camelus dromedarius) and associated maggots (Wohlfahrtia species) in Dubai.</title>
        <authorList>
            <person name="Tsang C.C."/>
            <person name="Tang J.Y."/>
            <person name="Fong J.Y."/>
            <person name="Kinne J."/>
            <person name="Lee H.H."/>
            <person name="Joseph M."/>
            <person name="Jose S."/>
            <person name="Schuster R.K."/>
            <person name="Tang Y."/>
            <person name="Sivakumar S."/>
            <person name="Chen J.H."/>
            <person name="Teng J.L."/>
            <person name="Lau S.K."/>
            <person name="Wernery U."/>
            <person name="Woo P.C."/>
        </authorList>
    </citation>
    <scope>NUCLEOTIDE SEQUENCE</scope>
    <source>
        <strain evidence="2">UAE-HKU57</strain>
        <strain evidence="3">UAE-HKU58</strain>
    </source>
</reference>
<feature type="transmembrane region" description="Helical" evidence="1">
    <location>
        <begin position="44"/>
        <end position="63"/>
    </location>
</feature>
<sequence length="389" mass="44663">MQHQDHFKSDQLLSKGAILLFSLLVIFITASGSNALLTSPIHPIALVLGILLPSYLFLLFALVRRHSLFTDLLLLLQKGWTKIEKPLRKGLSSSPKEQGKWQGELQEKFKEPDPKQLIYLTKVVMHGAWILVFATLLVTLFFQFTLKQYSFNLFSTLFPDRSDLYFLIIQFFNFLPDLISGELISLEIVEHSLNLPPTAIENAAWARWILVMIALYGLIPRIFFFLFAQRRYRNYLKAEQKVQENRLHLGKEQVIDPAKSAPKSVRSPKLIRHGEGRKVIALDYAGPLPQAGREPDDNVEIINSRADFQKLSTLLETKPLAHLTIYIDTQLTPDRSLLRRIYTVMNLALSADIILVTHQNSQREEEWQKKLQANLFQGESILLFPYPST</sequence>
<feature type="transmembrane region" description="Helical" evidence="1">
    <location>
        <begin position="205"/>
        <end position="227"/>
    </location>
</feature>
<dbReference type="OrthoDB" id="7054586at2"/>
<dbReference type="Pfam" id="PF11067">
    <property type="entry name" value="DUF2868"/>
    <property type="match status" value="1"/>
</dbReference>
<keyword evidence="1" id="KW-0472">Membrane</keyword>
<proteinExistence type="predicted"/>
<name>A0A2U2ARF7_9GAMM</name>
<reference evidence="4 5" key="2">
    <citation type="submission" date="2018-05" db="EMBL/GenBank/DDBJ databases">
        <title>Ignatzschineria dubaiensis sp. nov., isolated from necrotic foot tissues of dromedaries (Camelus dromedarius) and associated maggots in Dubai, United Arab Emirates.</title>
        <authorList>
            <person name="Tsang C.C."/>
            <person name="Tang J.Y.M."/>
            <person name="Fong J.Y.H."/>
            <person name="Kinne J."/>
            <person name="Lee H.H."/>
            <person name="Joseph M."/>
            <person name="Jose S."/>
            <person name="Schuster R.K."/>
            <person name="Tang Y."/>
            <person name="Sivakumar S."/>
            <person name="Chen J.H.K."/>
            <person name="Teng J.L.L."/>
            <person name="Lau S.K.P."/>
            <person name="Wernery U."/>
            <person name="Woo P.C.Y."/>
        </authorList>
    </citation>
    <scope>NUCLEOTIDE SEQUENCE [LARGE SCALE GENOMIC DNA]</scope>
    <source>
        <strain evidence="4">UAE-HKU57</strain>
        <strain evidence="5">UAE-HKU58</strain>
    </source>
</reference>
<accession>A0A2U2ARF7</accession>
<evidence type="ECO:0000313" key="4">
    <source>
        <dbReference type="Proteomes" id="UP000245059"/>
    </source>
</evidence>
<feature type="transmembrane region" description="Helical" evidence="1">
    <location>
        <begin position="123"/>
        <end position="144"/>
    </location>
</feature>
<evidence type="ECO:0000313" key="3">
    <source>
        <dbReference type="EMBL" id="PWD94364.1"/>
    </source>
</evidence>
<organism evidence="2 4">
    <name type="scientific">Ignatzschineria cameli</name>
    <dbReference type="NCBI Taxonomy" id="2182793"/>
    <lineage>
        <taxon>Bacteria</taxon>
        <taxon>Pseudomonadati</taxon>
        <taxon>Pseudomonadota</taxon>
        <taxon>Gammaproteobacteria</taxon>
        <taxon>Cardiobacteriales</taxon>
        <taxon>Ignatzschineriaceae</taxon>
        <taxon>Ignatzschineria</taxon>
    </lineage>
</organism>
<dbReference type="Proteomes" id="UP000245059">
    <property type="component" value="Unassembled WGS sequence"/>
</dbReference>
<dbReference type="EMBL" id="QEWW01000002">
    <property type="protein sequence ID" value="PWD86818.1"/>
    <property type="molecule type" value="Genomic_DNA"/>
</dbReference>
<keyword evidence="1" id="KW-0812">Transmembrane</keyword>
<evidence type="ECO:0000256" key="1">
    <source>
        <dbReference type="SAM" id="Phobius"/>
    </source>
</evidence>